<dbReference type="Proteomes" id="UP000055024">
    <property type="component" value="Unassembled WGS sequence"/>
</dbReference>
<feature type="compositionally biased region" description="Pro residues" evidence="1">
    <location>
        <begin position="23"/>
        <end position="33"/>
    </location>
</feature>
<gene>
    <name evidence="2" type="ORF">T11_6028</name>
</gene>
<feature type="region of interest" description="Disordered" evidence="1">
    <location>
        <begin position="1"/>
        <end position="55"/>
    </location>
</feature>
<comment type="caution">
    <text evidence="2">The sequence shown here is derived from an EMBL/GenBank/DDBJ whole genome shotgun (WGS) entry which is preliminary data.</text>
</comment>
<evidence type="ECO:0000313" key="2">
    <source>
        <dbReference type="EMBL" id="KRZ15221.1"/>
    </source>
</evidence>
<name>A0A0V1I008_9BILA</name>
<protein>
    <submittedName>
        <fullName evidence="2">Uncharacterized protein</fullName>
    </submittedName>
</protein>
<proteinExistence type="predicted"/>
<accession>A0A0V1I008</accession>
<sequence>MKKSSPAPLSPPPALPRGLPTASSPPSPQPDPPSTDRSLRSAEDVASSPDGSFAP</sequence>
<organism evidence="2 3">
    <name type="scientific">Trichinella zimbabwensis</name>
    <dbReference type="NCBI Taxonomy" id="268475"/>
    <lineage>
        <taxon>Eukaryota</taxon>
        <taxon>Metazoa</taxon>
        <taxon>Ecdysozoa</taxon>
        <taxon>Nematoda</taxon>
        <taxon>Enoplea</taxon>
        <taxon>Dorylaimia</taxon>
        <taxon>Trichinellida</taxon>
        <taxon>Trichinellidae</taxon>
        <taxon>Trichinella</taxon>
    </lineage>
</organism>
<dbReference type="EMBL" id="JYDP01000019">
    <property type="protein sequence ID" value="KRZ15221.1"/>
    <property type="molecule type" value="Genomic_DNA"/>
</dbReference>
<keyword evidence="3" id="KW-1185">Reference proteome</keyword>
<reference evidence="2 3" key="1">
    <citation type="submission" date="2015-01" db="EMBL/GenBank/DDBJ databases">
        <title>Evolution of Trichinella species and genotypes.</title>
        <authorList>
            <person name="Korhonen P.K."/>
            <person name="Edoardo P."/>
            <person name="Giuseppe L.R."/>
            <person name="Gasser R.B."/>
        </authorList>
    </citation>
    <scope>NUCLEOTIDE SEQUENCE [LARGE SCALE GENOMIC DNA]</scope>
    <source>
        <strain evidence="2">ISS1029</strain>
    </source>
</reference>
<dbReference type="AlphaFoldDB" id="A0A0V1I008"/>
<evidence type="ECO:0000256" key="1">
    <source>
        <dbReference type="SAM" id="MobiDB-lite"/>
    </source>
</evidence>
<evidence type="ECO:0000313" key="3">
    <source>
        <dbReference type="Proteomes" id="UP000055024"/>
    </source>
</evidence>